<feature type="signal peptide" evidence="3">
    <location>
        <begin position="1"/>
        <end position="38"/>
    </location>
</feature>
<protein>
    <recommendedName>
        <fullName evidence="8">DUF2207 domain-containing protein</fullName>
    </recommendedName>
</protein>
<dbReference type="EMBL" id="NMVO01000017">
    <property type="protein sequence ID" value="OYO09478.1"/>
    <property type="molecule type" value="Genomic_DNA"/>
</dbReference>
<feature type="transmembrane region" description="Helical" evidence="2">
    <location>
        <begin position="255"/>
        <end position="279"/>
    </location>
</feature>
<evidence type="ECO:0008006" key="8">
    <source>
        <dbReference type="Google" id="ProtNLM"/>
    </source>
</evidence>
<feature type="compositionally biased region" description="Gly residues" evidence="1">
    <location>
        <begin position="600"/>
        <end position="615"/>
    </location>
</feature>
<dbReference type="AlphaFoldDB" id="A0A255G0K9"/>
<feature type="transmembrane region" description="Helical" evidence="2">
    <location>
        <begin position="461"/>
        <end position="479"/>
    </location>
</feature>
<evidence type="ECO:0000313" key="7">
    <source>
        <dbReference type="Proteomes" id="UP000215896"/>
    </source>
</evidence>
<dbReference type="Pfam" id="PF20990">
    <property type="entry name" value="DUF2207_C"/>
    <property type="match status" value="1"/>
</dbReference>
<keyword evidence="2" id="KW-0812">Transmembrane</keyword>
<dbReference type="RefSeq" id="WP_094406437.1">
    <property type="nucleotide sequence ID" value="NZ_NMVO01000017.1"/>
</dbReference>
<accession>A0A255G0K9</accession>
<reference evidence="6 7" key="1">
    <citation type="submission" date="2017-07" db="EMBL/GenBank/DDBJ databases">
        <title>Draft whole genome sequences of clinical Proprionibacteriaceae strains.</title>
        <authorList>
            <person name="Bernier A.-M."/>
            <person name="Bernard K."/>
            <person name="Domingo M.-C."/>
        </authorList>
    </citation>
    <scope>NUCLEOTIDE SEQUENCE [LARGE SCALE GENOMIC DNA]</scope>
    <source>
        <strain evidence="6 7">NML 030167</strain>
    </source>
</reference>
<dbReference type="InterPro" id="IPR018702">
    <property type="entry name" value="DUF2207"/>
</dbReference>
<sequence length="615" mass="64563">MFSRTSDSPARRLTVGVRLAAVLILALGLLLPAAPAHAEDTPESWAITDYRVDATLQRDGEVRVRLDLAFDFADEPGRGPFLTFPLRQRVADNPDLWRQLSVTVDGVSSPTGANTNLARESDSDGLTLKVGEKNTRFTGVQRYVVDYTLRGVTTPNNPVSGLDELNWNLVGPAWQVPIRNVRASVTGPVDTERVACFTGKDLTRPCTAESADGVASFAASDLATETGVQIVAGYPAGTLVGAEPRFSKRMHPGNMFPLTPATGTVTALLSAVALGLVALRVRRSGDRAYAGLTPGLRPAAGAEGAPTVRRARTPVAVRFTPPEGVRPAEAGTLIDHTVDSRDITATVIDLAVRGHLVITQVGKKDWRLDRVESADPLRDYEASILEGLFQDGPEVTTKQLRDKAYAEVLNDGRSDLQALVASNGWYPRSPASTKARIGVGAVALIVAGAAGGAFIAGLWGWGLLGLPLVLAGLALLATMNRQVGRTAEGSAVLAQVQGFEQFLRTADADKLRWEEGEDIFSRYLPWAIVFGVAERWTRIFAELAEQGRYDGGAAGWYVGSTPGFQAATLGAFAATDGFSAAMSSSLSASVSAASSSSGSGFSGGGGAGGGGGGGW</sequence>
<keyword evidence="7" id="KW-1185">Reference proteome</keyword>
<name>A0A255G0K9_9ACTN</name>
<gene>
    <name evidence="6" type="ORF">CGZ94_17520</name>
</gene>
<evidence type="ECO:0000259" key="5">
    <source>
        <dbReference type="Pfam" id="PF20990"/>
    </source>
</evidence>
<feature type="domain" description="DUF2207" evidence="4">
    <location>
        <begin position="47"/>
        <end position="232"/>
    </location>
</feature>
<proteinExistence type="predicted"/>
<feature type="domain" description="Predicted membrane protein YciQ-like C-terminal" evidence="5">
    <location>
        <begin position="320"/>
        <end position="538"/>
    </location>
</feature>
<evidence type="ECO:0000256" key="1">
    <source>
        <dbReference type="SAM" id="MobiDB-lite"/>
    </source>
</evidence>
<dbReference type="Pfam" id="PF09972">
    <property type="entry name" value="DUF2207"/>
    <property type="match status" value="1"/>
</dbReference>
<feature type="region of interest" description="Disordered" evidence="1">
    <location>
        <begin position="595"/>
        <end position="615"/>
    </location>
</feature>
<keyword evidence="2" id="KW-0472">Membrane</keyword>
<feature type="transmembrane region" description="Helical" evidence="2">
    <location>
        <begin position="437"/>
        <end position="455"/>
    </location>
</feature>
<organism evidence="6 7">
    <name type="scientific">Enemella evansiae</name>
    <dbReference type="NCBI Taxonomy" id="2016499"/>
    <lineage>
        <taxon>Bacteria</taxon>
        <taxon>Bacillati</taxon>
        <taxon>Actinomycetota</taxon>
        <taxon>Actinomycetes</taxon>
        <taxon>Propionibacteriales</taxon>
        <taxon>Propionibacteriaceae</taxon>
        <taxon>Enemella</taxon>
    </lineage>
</organism>
<comment type="caution">
    <text evidence="6">The sequence shown here is derived from an EMBL/GenBank/DDBJ whole genome shotgun (WGS) entry which is preliminary data.</text>
</comment>
<keyword evidence="2" id="KW-1133">Transmembrane helix</keyword>
<keyword evidence="3" id="KW-0732">Signal</keyword>
<dbReference type="Proteomes" id="UP000215896">
    <property type="component" value="Unassembled WGS sequence"/>
</dbReference>
<evidence type="ECO:0000259" key="4">
    <source>
        <dbReference type="Pfam" id="PF09972"/>
    </source>
</evidence>
<dbReference type="OrthoDB" id="143710at2"/>
<evidence type="ECO:0000256" key="3">
    <source>
        <dbReference type="SAM" id="SignalP"/>
    </source>
</evidence>
<evidence type="ECO:0000256" key="2">
    <source>
        <dbReference type="SAM" id="Phobius"/>
    </source>
</evidence>
<evidence type="ECO:0000313" key="6">
    <source>
        <dbReference type="EMBL" id="OYO09478.1"/>
    </source>
</evidence>
<feature type="chain" id="PRO_5012242508" description="DUF2207 domain-containing protein" evidence="3">
    <location>
        <begin position="39"/>
        <end position="615"/>
    </location>
</feature>
<dbReference type="InterPro" id="IPR048389">
    <property type="entry name" value="YciQ-like_C"/>
</dbReference>